<reference evidence="2 3" key="1">
    <citation type="submission" date="2016-09" db="EMBL/GenBank/DDBJ databases">
        <title>The draft genome of Dichanthelium oligosanthes: A C3 panicoid grass species.</title>
        <authorList>
            <person name="Studer A.J."/>
            <person name="Schnable J.C."/>
            <person name="Brutnell T.P."/>
        </authorList>
    </citation>
    <scope>NUCLEOTIDE SEQUENCE [LARGE SCALE GENOMIC DNA]</scope>
    <source>
        <strain evidence="3">cv. Kellogg 1175</strain>
        <tissue evidence="2">Leaf</tissue>
    </source>
</reference>
<keyword evidence="3" id="KW-1185">Reference proteome</keyword>
<dbReference type="Proteomes" id="UP000095767">
    <property type="component" value="Unassembled WGS sequence"/>
</dbReference>
<feature type="non-terminal residue" evidence="2">
    <location>
        <position position="1"/>
    </location>
</feature>
<dbReference type="AlphaFoldDB" id="A0A1E5VDU1"/>
<protein>
    <submittedName>
        <fullName evidence="2">Uncharacterized protein</fullName>
    </submittedName>
</protein>
<sequence>LNDLIQPQGLAGNVDLNALPEEEDLGGFEELIQADIAPDEENDDAPLQVMLDEIHGENLLRPDLVEVLEDVHPVPQVQHMQLGHLFEIIWGKSFAVGPRSTSIQIPASWAPFFLAALLDPASFEWAKNFLNSSAWSFFTRANGDVISLPIHLPLKCPNPEQVCRSTSAVNIATDAEQTDASSSATPNKGLCSHPVLFHSPDPVTPSITSLKSSPTVSPSRGPWSKALLAQDGKLKITEKDAELRRSSRMKKINRCFKNASCLDKSYIGCSIEPPIISPSVIKNLGTTFCKIDLSKLTDETLPRKKKVTAPVGRKLKKHPKKDDNDKNSTKKKPKL</sequence>
<dbReference type="PANTHER" id="PTHR33075:SF9">
    <property type="entry name" value="DUF4283 DOMAIN-CONTAINING PROTEIN"/>
    <property type="match status" value="1"/>
</dbReference>
<dbReference type="OrthoDB" id="696409at2759"/>
<gene>
    <name evidence="2" type="ORF">BAE44_0015672</name>
</gene>
<organism evidence="2 3">
    <name type="scientific">Dichanthelium oligosanthes</name>
    <dbReference type="NCBI Taxonomy" id="888268"/>
    <lineage>
        <taxon>Eukaryota</taxon>
        <taxon>Viridiplantae</taxon>
        <taxon>Streptophyta</taxon>
        <taxon>Embryophyta</taxon>
        <taxon>Tracheophyta</taxon>
        <taxon>Spermatophyta</taxon>
        <taxon>Magnoliopsida</taxon>
        <taxon>Liliopsida</taxon>
        <taxon>Poales</taxon>
        <taxon>Poaceae</taxon>
        <taxon>PACMAD clade</taxon>
        <taxon>Panicoideae</taxon>
        <taxon>Panicodae</taxon>
        <taxon>Paniceae</taxon>
        <taxon>Dichantheliinae</taxon>
        <taxon>Dichanthelium</taxon>
    </lineage>
</organism>
<evidence type="ECO:0000313" key="3">
    <source>
        <dbReference type="Proteomes" id="UP000095767"/>
    </source>
</evidence>
<comment type="caution">
    <text evidence="2">The sequence shown here is derived from an EMBL/GenBank/DDBJ whole genome shotgun (WGS) entry which is preliminary data.</text>
</comment>
<evidence type="ECO:0000256" key="1">
    <source>
        <dbReference type="SAM" id="MobiDB-lite"/>
    </source>
</evidence>
<dbReference type="EMBL" id="LWDX02042861">
    <property type="protein sequence ID" value="OEL23309.1"/>
    <property type="molecule type" value="Genomic_DNA"/>
</dbReference>
<feature type="region of interest" description="Disordered" evidence="1">
    <location>
        <begin position="302"/>
        <end position="335"/>
    </location>
</feature>
<feature type="compositionally biased region" description="Basic residues" evidence="1">
    <location>
        <begin position="303"/>
        <end position="319"/>
    </location>
</feature>
<proteinExistence type="predicted"/>
<name>A0A1E5VDU1_9POAL</name>
<accession>A0A1E5VDU1</accession>
<evidence type="ECO:0000313" key="2">
    <source>
        <dbReference type="EMBL" id="OEL23309.1"/>
    </source>
</evidence>
<dbReference type="PANTHER" id="PTHR33075">
    <property type="entry name" value="OS02G0499800 PROTEIN"/>
    <property type="match status" value="1"/>
</dbReference>